<sequence length="147" mass="16367">MNFDNGNSYNIFMDRNMSEGLGVNYVSHLCSFVDLSLHNSNHLVSSGSIALQEAFGCISKFAGALFIWLSTGSNPNNGCKMSANISHGSNVKNHQICPHVNRIKGWHFLSRLELQSAIPLIVGKFTNSTARRLLKEFGQYQVFRCCH</sequence>
<dbReference type="EMBL" id="JBBWWR010000001">
    <property type="protein sequence ID" value="KAK8971489.1"/>
    <property type="molecule type" value="Genomic_DNA"/>
</dbReference>
<name>A0ABR2N5R4_9ASPA</name>
<accession>A0ABR2N5R4</accession>
<evidence type="ECO:0000313" key="2">
    <source>
        <dbReference type="Proteomes" id="UP001412067"/>
    </source>
</evidence>
<organism evidence="1 2">
    <name type="scientific">Platanthera guangdongensis</name>
    <dbReference type="NCBI Taxonomy" id="2320717"/>
    <lineage>
        <taxon>Eukaryota</taxon>
        <taxon>Viridiplantae</taxon>
        <taxon>Streptophyta</taxon>
        <taxon>Embryophyta</taxon>
        <taxon>Tracheophyta</taxon>
        <taxon>Spermatophyta</taxon>
        <taxon>Magnoliopsida</taxon>
        <taxon>Liliopsida</taxon>
        <taxon>Asparagales</taxon>
        <taxon>Orchidaceae</taxon>
        <taxon>Orchidoideae</taxon>
        <taxon>Orchideae</taxon>
        <taxon>Orchidinae</taxon>
        <taxon>Platanthera</taxon>
    </lineage>
</organism>
<evidence type="ECO:0000313" key="1">
    <source>
        <dbReference type="EMBL" id="KAK8971489.1"/>
    </source>
</evidence>
<gene>
    <name evidence="1" type="ORF">KSP40_PGU014280</name>
</gene>
<protein>
    <submittedName>
        <fullName evidence="1">Uncharacterized protein</fullName>
    </submittedName>
</protein>
<reference evidence="1 2" key="1">
    <citation type="journal article" date="2022" name="Nat. Plants">
        <title>Genomes of leafy and leafless Platanthera orchids illuminate the evolution of mycoheterotrophy.</title>
        <authorList>
            <person name="Li M.H."/>
            <person name="Liu K.W."/>
            <person name="Li Z."/>
            <person name="Lu H.C."/>
            <person name="Ye Q.L."/>
            <person name="Zhang D."/>
            <person name="Wang J.Y."/>
            <person name="Li Y.F."/>
            <person name="Zhong Z.M."/>
            <person name="Liu X."/>
            <person name="Yu X."/>
            <person name="Liu D.K."/>
            <person name="Tu X.D."/>
            <person name="Liu B."/>
            <person name="Hao Y."/>
            <person name="Liao X.Y."/>
            <person name="Jiang Y.T."/>
            <person name="Sun W.H."/>
            <person name="Chen J."/>
            <person name="Chen Y.Q."/>
            <person name="Ai Y."/>
            <person name="Zhai J.W."/>
            <person name="Wu S.S."/>
            <person name="Zhou Z."/>
            <person name="Hsiao Y.Y."/>
            <person name="Wu W.L."/>
            <person name="Chen Y.Y."/>
            <person name="Lin Y.F."/>
            <person name="Hsu J.L."/>
            <person name="Li C.Y."/>
            <person name="Wang Z.W."/>
            <person name="Zhao X."/>
            <person name="Zhong W.Y."/>
            <person name="Ma X.K."/>
            <person name="Ma L."/>
            <person name="Huang J."/>
            <person name="Chen G.Z."/>
            <person name="Huang M.Z."/>
            <person name="Huang L."/>
            <person name="Peng D.H."/>
            <person name="Luo Y.B."/>
            <person name="Zou S.Q."/>
            <person name="Chen S.P."/>
            <person name="Lan S."/>
            <person name="Tsai W.C."/>
            <person name="Van de Peer Y."/>
            <person name="Liu Z.J."/>
        </authorList>
    </citation>
    <scope>NUCLEOTIDE SEQUENCE [LARGE SCALE GENOMIC DNA]</scope>
    <source>
        <strain evidence="1">Lor288</strain>
    </source>
</reference>
<dbReference type="Proteomes" id="UP001412067">
    <property type="component" value="Unassembled WGS sequence"/>
</dbReference>
<proteinExistence type="predicted"/>
<keyword evidence="2" id="KW-1185">Reference proteome</keyword>
<comment type="caution">
    <text evidence="1">The sequence shown here is derived from an EMBL/GenBank/DDBJ whole genome shotgun (WGS) entry which is preliminary data.</text>
</comment>